<accession>A0A928GGG8</accession>
<dbReference type="EMBL" id="SUYD01000001">
    <property type="protein sequence ID" value="MBE6265056.1"/>
    <property type="molecule type" value="Genomic_DNA"/>
</dbReference>
<proteinExistence type="predicted"/>
<gene>
    <name evidence="2" type="ORF">E7102_01085</name>
</gene>
<organism evidence="2 3">
    <name type="scientific">Xylanibacter ruminicola</name>
    <name type="common">Prevotella ruminicola</name>
    <dbReference type="NCBI Taxonomy" id="839"/>
    <lineage>
        <taxon>Bacteria</taxon>
        <taxon>Pseudomonadati</taxon>
        <taxon>Bacteroidota</taxon>
        <taxon>Bacteroidia</taxon>
        <taxon>Bacteroidales</taxon>
        <taxon>Prevotellaceae</taxon>
        <taxon>Xylanibacter</taxon>
    </lineage>
</organism>
<evidence type="ECO:0000313" key="3">
    <source>
        <dbReference type="Proteomes" id="UP000763088"/>
    </source>
</evidence>
<dbReference type="AlphaFoldDB" id="A0A928GGG8"/>
<evidence type="ECO:0000313" key="2">
    <source>
        <dbReference type="EMBL" id="MBE6265056.1"/>
    </source>
</evidence>
<feature type="region of interest" description="Disordered" evidence="1">
    <location>
        <begin position="197"/>
        <end position="223"/>
    </location>
</feature>
<dbReference type="Proteomes" id="UP000763088">
    <property type="component" value="Unassembled WGS sequence"/>
</dbReference>
<name>A0A928GGG8_XYLRU</name>
<reference evidence="2" key="1">
    <citation type="submission" date="2019-04" db="EMBL/GenBank/DDBJ databases">
        <title>Evolution of Biomass-Degrading Anaerobic Consortia Revealed by Metagenomics.</title>
        <authorList>
            <person name="Peng X."/>
        </authorList>
    </citation>
    <scope>NUCLEOTIDE SEQUENCE</scope>
    <source>
        <strain evidence="2">SIG141</strain>
    </source>
</reference>
<sequence>MTILNIGLETIVEYLKKKPGLEPTKELNPNTKLTDLQYEALLREFASDKLVKKKAELVFKKKSKKEKATVKQKSNEIVNPSPLMKNTINDDNGIMPVPEPTSEENIEEEILVPVSKLHFGTNHISYKKGTSEFAFWVDGISKSLNSAKNNSFNNVSTKIRLNYPNRTFKFLDLSLLAKLKDLSSRLDNEIFEKHLRNVEKKKEQQQKANAKKEKQEKAEKKPKPKIEHRIQFNAIRFSRSLASIIYKKQRYVYRDYNIKEYDRILGQIYSRVSKARMNAIKTSLVWVVIDTETETFTFKDIDINKYVNNLKESFLPESKKVENRIEKKIVPQKPSSATKTMTLGAGNIRFYNDYFLIFQTKDGQIDNSVAPYRVNDPDSHEILNLVHNYFEQRFEQMRIVVKHDGTKILEPSRIDIFQLKNYVRALRRNLEVKGEWWEEVQNARKRSFAQCFGESKDSVKSKYVKSKNEYLYNLSSLQNEKKLIRVYEINHGKEEDAFIFTIDMSGNRNAIIFENASNDASTTTWVFVAKNENYEACVNLIFDYFTDYTISSKRSSLRAKNVNPPEKFKADSYAFIDHDDLEQWLKKLNRILENKPQPSEIRFVPGLNIPQSSGTRTPNGNTITTSNLHNQLMLKLYDRLCSESGKENVGTEIRVGTKRIDAVVKGKGFYDIYEIKTASNSFDCVTEALGQICQYAYLYCRDNIGKMVIVGTPAASSEVEQYLSWFRKKHSMEVYYMQVPLKEYTYAMGTRL</sequence>
<protein>
    <submittedName>
        <fullName evidence="2">Uncharacterized protein</fullName>
    </submittedName>
</protein>
<evidence type="ECO:0000256" key="1">
    <source>
        <dbReference type="SAM" id="MobiDB-lite"/>
    </source>
</evidence>
<comment type="caution">
    <text evidence="2">The sequence shown here is derived from an EMBL/GenBank/DDBJ whole genome shotgun (WGS) entry which is preliminary data.</text>
</comment>